<dbReference type="AlphaFoldDB" id="A0A7S4CZH6"/>
<organism evidence="2">
    <name type="scientific">Eutreptiella gymnastica</name>
    <dbReference type="NCBI Taxonomy" id="73025"/>
    <lineage>
        <taxon>Eukaryota</taxon>
        <taxon>Discoba</taxon>
        <taxon>Euglenozoa</taxon>
        <taxon>Euglenida</taxon>
        <taxon>Spirocuta</taxon>
        <taxon>Euglenophyceae</taxon>
        <taxon>Eutreptiales</taxon>
        <taxon>Eutreptiaceae</taxon>
        <taxon>Eutreptiella</taxon>
    </lineage>
</organism>
<feature type="region of interest" description="Disordered" evidence="1">
    <location>
        <begin position="1"/>
        <end position="21"/>
    </location>
</feature>
<proteinExistence type="predicted"/>
<name>A0A7S4CZH6_9EUGL</name>
<evidence type="ECO:0000256" key="1">
    <source>
        <dbReference type="SAM" id="MobiDB-lite"/>
    </source>
</evidence>
<accession>A0A7S4CZH6</accession>
<reference evidence="2" key="1">
    <citation type="submission" date="2021-01" db="EMBL/GenBank/DDBJ databases">
        <authorList>
            <person name="Corre E."/>
            <person name="Pelletier E."/>
            <person name="Niang G."/>
            <person name="Scheremetjew M."/>
            <person name="Finn R."/>
            <person name="Kale V."/>
            <person name="Holt S."/>
            <person name="Cochrane G."/>
            <person name="Meng A."/>
            <person name="Brown T."/>
            <person name="Cohen L."/>
        </authorList>
    </citation>
    <scope>NUCLEOTIDE SEQUENCE</scope>
    <source>
        <strain evidence="2">CCMP1594</strain>
    </source>
</reference>
<dbReference type="EMBL" id="HBJA01063456">
    <property type="protein sequence ID" value="CAE0811273.1"/>
    <property type="molecule type" value="Transcribed_RNA"/>
</dbReference>
<evidence type="ECO:0000313" key="2">
    <source>
        <dbReference type="EMBL" id="CAE0811273.1"/>
    </source>
</evidence>
<gene>
    <name evidence="2" type="ORF">EGYM00163_LOCUS22421</name>
</gene>
<protein>
    <submittedName>
        <fullName evidence="2">Uncharacterized protein</fullName>
    </submittedName>
</protein>
<sequence length="107" mass="11577">MAFQHEVQPQEDNSRPPTHVRMSQTHLKAAVTYLRYSLLADCLSALGGSGPVQCSCWFWGVDLRSGNVHQSGAASGQPIRGASACQANTNTHTHTHTHTHTNMLVGL</sequence>